<sequence length="107" mass="13178">MVSFSFQTDEDTVRLFQIVIWCLKKYFCHTDDSALQVINSYYEKNLKIHDDDFYHHEMPFRVALRIHYFEVLKGETNKFHDWIQESNYNSSPREAIDYFKKHYFVKH</sequence>
<reference evidence="1 2" key="1">
    <citation type="submission" date="2017-06" db="EMBL/GenBank/DDBJ databases">
        <title>Genome sequencing of cyanobaciteial culture collection at National Institute for Environmental Studies (NIES).</title>
        <authorList>
            <person name="Hirose Y."/>
            <person name="Shimura Y."/>
            <person name="Fujisawa T."/>
            <person name="Nakamura Y."/>
            <person name="Kawachi M."/>
        </authorList>
    </citation>
    <scope>NUCLEOTIDE SEQUENCE [LARGE SCALE GENOMIC DNA]</scope>
    <source>
        <strain evidence="1 2">NIES-23</strain>
    </source>
</reference>
<name>A0A1Z4KP19_ANAVA</name>
<dbReference type="EMBL" id="AP018216">
    <property type="protein sequence ID" value="BAY70730.1"/>
    <property type="molecule type" value="Genomic_DNA"/>
</dbReference>
<gene>
    <name evidence="1" type="ORF">NIES23_35380</name>
</gene>
<organism evidence="1 2">
    <name type="scientific">Trichormus variabilis NIES-23</name>
    <dbReference type="NCBI Taxonomy" id="1973479"/>
    <lineage>
        <taxon>Bacteria</taxon>
        <taxon>Bacillati</taxon>
        <taxon>Cyanobacteriota</taxon>
        <taxon>Cyanophyceae</taxon>
        <taxon>Nostocales</taxon>
        <taxon>Nostocaceae</taxon>
        <taxon>Trichormus</taxon>
    </lineage>
</organism>
<accession>A0A1Z4KP19</accession>
<dbReference type="AlphaFoldDB" id="A0A1Z4KP19"/>
<proteinExistence type="predicted"/>
<dbReference type="Proteomes" id="UP000217507">
    <property type="component" value="Chromosome"/>
</dbReference>
<evidence type="ECO:0000313" key="2">
    <source>
        <dbReference type="Proteomes" id="UP000217507"/>
    </source>
</evidence>
<evidence type="ECO:0000313" key="1">
    <source>
        <dbReference type="EMBL" id="BAY70730.1"/>
    </source>
</evidence>
<protein>
    <submittedName>
        <fullName evidence="1">Uncharacterized protein</fullName>
    </submittedName>
</protein>